<name>A0A0F3GR74_9BACT</name>
<evidence type="ECO:0000313" key="2">
    <source>
        <dbReference type="Proteomes" id="UP000033423"/>
    </source>
</evidence>
<reference evidence="1 2" key="1">
    <citation type="submission" date="2015-02" db="EMBL/GenBank/DDBJ databases">
        <title>Single-cell genomics of uncultivated deep-branching MTB reveals a conserved set of magnetosome genes.</title>
        <authorList>
            <person name="Kolinko S."/>
            <person name="Richter M."/>
            <person name="Glockner F.O."/>
            <person name="Brachmann A."/>
            <person name="Schuler D."/>
        </authorList>
    </citation>
    <scope>NUCLEOTIDE SEQUENCE [LARGE SCALE GENOMIC DNA]</scope>
    <source>
        <strain evidence="1">TM-1</strain>
    </source>
</reference>
<accession>A0A0F3GR74</accession>
<dbReference type="Gene3D" id="3.60.15.10">
    <property type="entry name" value="Ribonuclease Z/Hydroxyacylglutathione hydrolase-like"/>
    <property type="match status" value="1"/>
</dbReference>
<dbReference type="Proteomes" id="UP000033423">
    <property type="component" value="Unassembled WGS sequence"/>
</dbReference>
<sequence length="62" mass="6899">MDESLWRRSSEDPTVQYQSRQRVLQVADYIVPGHGPMFAVAGPARGPAPLTPILPCFLRGYV</sequence>
<protein>
    <submittedName>
        <fullName evidence="1">Metallo-beta-lactamase domain-containing protein 1</fullName>
    </submittedName>
</protein>
<comment type="caution">
    <text evidence="1">The sequence shown here is derived from an EMBL/GenBank/DDBJ whole genome shotgun (WGS) entry which is preliminary data.</text>
</comment>
<organism evidence="1 2">
    <name type="scientific">Candidatus Magnetobacterium bavaricum</name>
    <dbReference type="NCBI Taxonomy" id="29290"/>
    <lineage>
        <taxon>Bacteria</taxon>
        <taxon>Pseudomonadati</taxon>
        <taxon>Nitrospirota</taxon>
        <taxon>Thermodesulfovibrionia</taxon>
        <taxon>Thermodesulfovibrionales</taxon>
        <taxon>Candidatus Magnetobacteriaceae</taxon>
        <taxon>Candidatus Magnetobacterium</taxon>
    </lineage>
</organism>
<proteinExistence type="predicted"/>
<keyword evidence="2" id="KW-1185">Reference proteome</keyword>
<dbReference type="InterPro" id="IPR036866">
    <property type="entry name" value="RibonucZ/Hydroxyglut_hydro"/>
</dbReference>
<dbReference type="AlphaFoldDB" id="A0A0F3GR74"/>
<dbReference type="EMBL" id="LACI01001479">
    <property type="protein sequence ID" value="KJU84396.1"/>
    <property type="molecule type" value="Genomic_DNA"/>
</dbReference>
<evidence type="ECO:0000313" key="1">
    <source>
        <dbReference type="EMBL" id="KJU84396.1"/>
    </source>
</evidence>
<gene>
    <name evidence="1" type="ORF">MBAV_003409</name>
</gene>